<evidence type="ECO:0000313" key="3">
    <source>
        <dbReference type="Proteomes" id="UP000243807"/>
    </source>
</evidence>
<gene>
    <name evidence="2" type="ORF">BW247_09785</name>
</gene>
<dbReference type="OrthoDB" id="6112254at2"/>
<feature type="domain" description="Transposase IS4-like" evidence="1">
    <location>
        <begin position="3"/>
        <end position="89"/>
    </location>
</feature>
<evidence type="ECO:0000259" key="1">
    <source>
        <dbReference type="Pfam" id="PF01609"/>
    </source>
</evidence>
<proteinExistence type="predicted"/>
<dbReference type="KEGG" id="afy:BW247_09785"/>
<name>A0A1P8UHN0_9GAMM</name>
<sequence length="102" mass="11800">MNKNGLFFVTRQRKNTAYKVIEHHPVIKAKGVTCEQTIELTGLKAKRCPIRLRPIGYRDGETGKHSVFLTNNFSVAAITIAQIYKARWQTVMSYNRIWCLRC</sequence>
<protein>
    <recommendedName>
        <fullName evidence="1">Transposase IS4-like domain-containing protein</fullName>
    </recommendedName>
</protein>
<dbReference type="RefSeq" id="WP_076836986.1">
    <property type="nucleotide sequence ID" value="NZ_CP019434.1"/>
</dbReference>
<dbReference type="GO" id="GO:0003677">
    <property type="term" value="F:DNA binding"/>
    <property type="evidence" value="ECO:0007669"/>
    <property type="project" value="InterPro"/>
</dbReference>
<dbReference type="Proteomes" id="UP000243807">
    <property type="component" value="Chromosome"/>
</dbReference>
<dbReference type="EMBL" id="CP019434">
    <property type="protein sequence ID" value="APZ43345.1"/>
    <property type="molecule type" value="Genomic_DNA"/>
</dbReference>
<dbReference type="InterPro" id="IPR002559">
    <property type="entry name" value="Transposase_11"/>
</dbReference>
<dbReference type="AlphaFoldDB" id="A0A1P8UHN0"/>
<evidence type="ECO:0000313" key="2">
    <source>
        <dbReference type="EMBL" id="APZ43345.1"/>
    </source>
</evidence>
<dbReference type="GO" id="GO:0006313">
    <property type="term" value="P:DNA transposition"/>
    <property type="evidence" value="ECO:0007669"/>
    <property type="project" value="InterPro"/>
</dbReference>
<dbReference type="GO" id="GO:0004803">
    <property type="term" value="F:transposase activity"/>
    <property type="evidence" value="ECO:0007669"/>
    <property type="project" value="InterPro"/>
</dbReference>
<dbReference type="InterPro" id="IPR012337">
    <property type="entry name" value="RNaseH-like_sf"/>
</dbReference>
<dbReference type="Pfam" id="PF01609">
    <property type="entry name" value="DDE_Tnp_1"/>
    <property type="match status" value="1"/>
</dbReference>
<keyword evidence="3" id="KW-1185">Reference proteome</keyword>
<accession>A0A1P8UHN0</accession>
<dbReference type="SUPFAM" id="SSF53098">
    <property type="entry name" value="Ribonuclease H-like"/>
    <property type="match status" value="1"/>
</dbReference>
<organism evidence="2 3">
    <name type="scientific">Acidihalobacter ferrooxydans</name>
    <dbReference type="NCBI Taxonomy" id="1765967"/>
    <lineage>
        <taxon>Bacteria</taxon>
        <taxon>Pseudomonadati</taxon>
        <taxon>Pseudomonadota</taxon>
        <taxon>Gammaproteobacteria</taxon>
        <taxon>Chromatiales</taxon>
        <taxon>Ectothiorhodospiraceae</taxon>
        <taxon>Acidihalobacter</taxon>
    </lineage>
</organism>
<reference evidence="2 3" key="1">
    <citation type="submission" date="2017-01" db="EMBL/GenBank/DDBJ databases">
        <title>Draft sequence of Acidihalobacter ferrooxidans strain DSM 14175 (strain V8).</title>
        <authorList>
            <person name="Khaleque H.N."/>
            <person name="Ramsay J.P."/>
            <person name="Murphy R.J.T."/>
            <person name="Kaksonen A.H."/>
            <person name="Boxall N.J."/>
            <person name="Watkin E.L.J."/>
        </authorList>
    </citation>
    <scope>NUCLEOTIDE SEQUENCE [LARGE SCALE GENOMIC DNA]</scope>
    <source>
        <strain evidence="2 3">V8</strain>
    </source>
</reference>